<dbReference type="AlphaFoldDB" id="A0A0A9YMV1"/>
<keyword evidence="1" id="KW-0396">Initiation factor</keyword>
<dbReference type="GO" id="GO:0003743">
    <property type="term" value="F:translation initiation factor activity"/>
    <property type="evidence" value="ECO:0007669"/>
    <property type="project" value="UniProtKB-KW"/>
</dbReference>
<feature type="non-terminal residue" evidence="1">
    <location>
        <position position="175"/>
    </location>
</feature>
<reference evidence="1" key="2">
    <citation type="submission" date="2014-07" db="EMBL/GenBank/DDBJ databases">
        <authorList>
            <person name="Hull J."/>
        </authorList>
    </citation>
    <scope>NUCLEOTIDE SEQUENCE</scope>
</reference>
<sequence length="175" mass="20336">TLLVRNSSSEMSSVVVLCECDGLVMSPTLAAHEDPCFKHFRLQPYDGTLAPFENRIFTMWFCPKAQKHERGWKRLLRRETTSQYLCFFRIQRVTVTYSEEGDHKSIPQGEERCQLPTLKEFSEDERTISTRTLNSLDTKEKYNIIRVCAYASSISPRLHIVPDELIFENVKIGQK</sequence>
<keyword evidence="1" id="KW-0648">Protein biosynthesis</keyword>
<accession>A0A0A9YMV1</accession>
<gene>
    <name evidence="1" type="primary">infB_75</name>
    <name evidence="1" type="ORF">CM83_104919</name>
</gene>
<organism evidence="1">
    <name type="scientific">Lygus hesperus</name>
    <name type="common">Western plant bug</name>
    <dbReference type="NCBI Taxonomy" id="30085"/>
    <lineage>
        <taxon>Eukaryota</taxon>
        <taxon>Metazoa</taxon>
        <taxon>Ecdysozoa</taxon>
        <taxon>Arthropoda</taxon>
        <taxon>Hexapoda</taxon>
        <taxon>Insecta</taxon>
        <taxon>Pterygota</taxon>
        <taxon>Neoptera</taxon>
        <taxon>Paraneoptera</taxon>
        <taxon>Hemiptera</taxon>
        <taxon>Heteroptera</taxon>
        <taxon>Panheteroptera</taxon>
        <taxon>Cimicomorpha</taxon>
        <taxon>Miridae</taxon>
        <taxon>Mirini</taxon>
        <taxon>Lygus</taxon>
    </lineage>
</organism>
<reference evidence="1" key="1">
    <citation type="journal article" date="2014" name="PLoS ONE">
        <title>Transcriptome-Based Identification of ABC Transporters in the Western Tarnished Plant Bug Lygus hesperus.</title>
        <authorList>
            <person name="Hull J.J."/>
            <person name="Chaney K."/>
            <person name="Geib S.M."/>
            <person name="Fabrick J.A."/>
            <person name="Brent C.S."/>
            <person name="Walsh D."/>
            <person name="Lavine L.C."/>
        </authorList>
    </citation>
    <scope>NUCLEOTIDE SEQUENCE</scope>
</reference>
<proteinExistence type="predicted"/>
<evidence type="ECO:0000313" key="1">
    <source>
        <dbReference type="EMBL" id="JAG34382.1"/>
    </source>
</evidence>
<protein>
    <submittedName>
        <fullName evidence="1">Translation initiation factor IF-2</fullName>
    </submittedName>
</protein>
<name>A0A0A9YMV1_LYGHE</name>
<feature type="non-terminal residue" evidence="1">
    <location>
        <position position="1"/>
    </location>
</feature>
<dbReference type="EMBL" id="GBHO01009222">
    <property type="protein sequence ID" value="JAG34382.1"/>
    <property type="molecule type" value="Transcribed_RNA"/>
</dbReference>